<reference evidence="1 2" key="1">
    <citation type="submission" date="2024-05" db="EMBL/GenBank/DDBJ databases">
        <title>A high-quality chromosomal-level genome assembly of Topmouth culter (Culter alburnus).</title>
        <authorList>
            <person name="Zhao H."/>
        </authorList>
    </citation>
    <scope>NUCLEOTIDE SEQUENCE [LARGE SCALE GENOMIC DNA]</scope>
    <source>
        <strain evidence="1">CATC2023</strain>
        <tissue evidence="1">Muscle</tissue>
    </source>
</reference>
<dbReference type="EMBL" id="JAWDJR010000009">
    <property type="protein sequence ID" value="KAK9969460.1"/>
    <property type="molecule type" value="Genomic_DNA"/>
</dbReference>
<sequence length="96" mass="10727">MKTFTAGRAQITAGFVFIDADPDTGAGPKPELMSLYLYYSLFTRRGPGLSFRGRLKIGGEEKGKRGSCQRNLPELGYSWSTSKFQLMWVSSWLPGR</sequence>
<gene>
    <name evidence="1" type="ORF">ABG768_027635</name>
</gene>
<organism evidence="1 2">
    <name type="scientific">Culter alburnus</name>
    <name type="common">Topmouth culter</name>
    <dbReference type="NCBI Taxonomy" id="194366"/>
    <lineage>
        <taxon>Eukaryota</taxon>
        <taxon>Metazoa</taxon>
        <taxon>Chordata</taxon>
        <taxon>Craniata</taxon>
        <taxon>Vertebrata</taxon>
        <taxon>Euteleostomi</taxon>
        <taxon>Actinopterygii</taxon>
        <taxon>Neopterygii</taxon>
        <taxon>Teleostei</taxon>
        <taxon>Ostariophysi</taxon>
        <taxon>Cypriniformes</taxon>
        <taxon>Xenocyprididae</taxon>
        <taxon>Xenocypridinae</taxon>
        <taxon>Culter</taxon>
    </lineage>
</organism>
<comment type="caution">
    <text evidence="1">The sequence shown here is derived from an EMBL/GenBank/DDBJ whole genome shotgun (WGS) entry which is preliminary data.</text>
</comment>
<dbReference type="AlphaFoldDB" id="A0AAW2AAA3"/>
<dbReference type="Proteomes" id="UP001479290">
    <property type="component" value="Unassembled WGS sequence"/>
</dbReference>
<evidence type="ECO:0000313" key="2">
    <source>
        <dbReference type="Proteomes" id="UP001479290"/>
    </source>
</evidence>
<proteinExistence type="predicted"/>
<accession>A0AAW2AAA3</accession>
<evidence type="ECO:0000313" key="1">
    <source>
        <dbReference type="EMBL" id="KAK9969460.1"/>
    </source>
</evidence>
<protein>
    <submittedName>
        <fullName evidence="1">Uncharacterized protein</fullName>
    </submittedName>
</protein>
<name>A0AAW2AAA3_CULAL</name>
<keyword evidence="2" id="KW-1185">Reference proteome</keyword>